<dbReference type="RefSeq" id="XP_028134493.1">
    <property type="nucleotide sequence ID" value="XM_028278692.1"/>
</dbReference>
<accession>A0A6P7FNA9</accession>
<organism evidence="2">
    <name type="scientific">Diabrotica virgifera virgifera</name>
    <name type="common">western corn rootworm</name>
    <dbReference type="NCBI Taxonomy" id="50390"/>
    <lineage>
        <taxon>Eukaryota</taxon>
        <taxon>Metazoa</taxon>
        <taxon>Ecdysozoa</taxon>
        <taxon>Arthropoda</taxon>
        <taxon>Hexapoda</taxon>
        <taxon>Insecta</taxon>
        <taxon>Pterygota</taxon>
        <taxon>Neoptera</taxon>
        <taxon>Endopterygota</taxon>
        <taxon>Coleoptera</taxon>
        <taxon>Polyphaga</taxon>
        <taxon>Cucujiformia</taxon>
        <taxon>Chrysomeloidea</taxon>
        <taxon>Chrysomelidae</taxon>
        <taxon>Galerucinae</taxon>
        <taxon>Diabroticina</taxon>
        <taxon>Diabroticites</taxon>
        <taxon>Diabrotica</taxon>
    </lineage>
</organism>
<evidence type="ECO:0000256" key="1">
    <source>
        <dbReference type="SAM" id="MobiDB-lite"/>
    </source>
</evidence>
<gene>
    <name evidence="2" type="primary">LOC114329547</name>
</gene>
<dbReference type="InParanoid" id="A0A6P7FNA9"/>
<reference evidence="2" key="1">
    <citation type="submission" date="2025-08" db="UniProtKB">
        <authorList>
            <consortium name="RefSeq"/>
        </authorList>
    </citation>
    <scope>IDENTIFICATION</scope>
    <source>
        <tissue evidence="2">Whole insect</tissue>
    </source>
</reference>
<sequence length="100" mass="11288">MQKITNYFNQPKKRKLDEQSQKCLTSPVILDQTASLVSSSSSVNLSSSVDGGKEGDKHWPDCWTFEQKSEHCRKNDWLIVQNKQLGCDVCRKVGSLGVEK</sequence>
<feature type="region of interest" description="Disordered" evidence="1">
    <location>
        <begin position="36"/>
        <end position="55"/>
    </location>
</feature>
<feature type="compositionally biased region" description="Low complexity" evidence="1">
    <location>
        <begin position="36"/>
        <end position="49"/>
    </location>
</feature>
<evidence type="ECO:0000313" key="2">
    <source>
        <dbReference type="RefSeq" id="XP_028134493.1"/>
    </source>
</evidence>
<dbReference type="AlphaFoldDB" id="A0A6P7FNA9"/>
<name>A0A6P7FNA9_DIAVI</name>
<protein>
    <submittedName>
        <fullName evidence="2">Uncharacterized protein LOC114329547</fullName>
    </submittedName>
</protein>
<proteinExistence type="predicted"/>